<dbReference type="PROSITE" id="PS50294">
    <property type="entry name" value="WD_REPEATS_REGION"/>
    <property type="match status" value="7"/>
</dbReference>
<sequence length="616" mass="67554">MAYPTEPTQSRRSSIVHEGHTRGVTSVAFSPDGKSVASGSFDNTIRMWDALSPSQIGEPLTGHHDKIWSISYSALGNVIASGSWDKTIRLWDVNTHRQMEGHTEGVLSVAFSPDGKSLVSGSYDQTIRMWDAFSPSPIGEPLRGHSTYVYSISYSPLGNIIASGSNDKTIRLWDVNTGRQLDEPLRGSYTFLSVAFSPDAKLIASDYGPGGRTIQLWDVEKRKLASDPFKGHTQVVRSVGFSPDGTRVVSGSNDETIRVWDVERGTTIVGPLKRHLNLVSSVAFSPDGSQILSCSFDFTLRLWDTRSGRTIGNPYQGHTGNVHSVAFSPCGTYVTSGGQDKTVRLWDMRTGRQLDQPFDEHSDWVYSVAFSPCGHYIASGSDDRKVIIRSIFVTYPEPPSNFEPCVTPEDGDNPLPNEAPQIVVSQMSTQEISRDKAAFLALTTSQCIDVASGLEYMHAQGTVHGDLKALNVLVSLEGVARISDFDFSVMSSASGLMFSASSNSRAGSIRWVAPEMLKEDEEAPQRTKQSDVYALGMTMLEIFTGKVPYSQFQNDFSIMMTVKRGTLPARPIEQLKNDAQGNFVWELLLRCWSRNLMERPSAGEVVSTLVSRTGGA</sequence>
<dbReference type="PROSITE" id="PS00678">
    <property type="entry name" value="WD_REPEATS_1"/>
    <property type="match status" value="5"/>
</dbReference>
<keyword evidence="1 3" id="KW-0853">WD repeat</keyword>
<dbReference type="Gene3D" id="1.10.510.10">
    <property type="entry name" value="Transferase(Phosphotransferase) domain 1"/>
    <property type="match status" value="1"/>
</dbReference>
<dbReference type="InterPro" id="IPR001245">
    <property type="entry name" value="Ser-Thr/Tyr_kinase_cat_dom"/>
</dbReference>
<protein>
    <recommendedName>
        <fullName evidence="4">Protein kinase domain-containing protein</fullName>
    </recommendedName>
</protein>
<dbReference type="PANTHER" id="PTHR22847">
    <property type="entry name" value="WD40 REPEAT PROTEIN"/>
    <property type="match status" value="1"/>
</dbReference>
<dbReference type="GO" id="GO:0005524">
    <property type="term" value="F:ATP binding"/>
    <property type="evidence" value="ECO:0007669"/>
    <property type="project" value="InterPro"/>
</dbReference>
<dbReference type="InterPro" id="IPR001680">
    <property type="entry name" value="WD40_rpt"/>
</dbReference>
<dbReference type="InterPro" id="IPR011047">
    <property type="entry name" value="Quinoprotein_ADH-like_sf"/>
</dbReference>
<evidence type="ECO:0000256" key="3">
    <source>
        <dbReference type="PROSITE-ProRule" id="PRU00221"/>
    </source>
</evidence>
<feature type="repeat" description="WD" evidence="3">
    <location>
        <begin position="315"/>
        <end position="356"/>
    </location>
</feature>
<dbReference type="Proteomes" id="UP000663850">
    <property type="component" value="Unassembled WGS sequence"/>
</dbReference>
<dbReference type="PROSITE" id="PS50082">
    <property type="entry name" value="WD_REPEATS_2"/>
    <property type="match status" value="8"/>
</dbReference>
<feature type="repeat" description="WD" evidence="3">
    <location>
        <begin position="99"/>
        <end position="131"/>
    </location>
</feature>
<evidence type="ECO:0000313" key="6">
    <source>
        <dbReference type="Proteomes" id="UP000663850"/>
    </source>
</evidence>
<feature type="repeat" description="WD" evidence="3">
    <location>
        <begin position="17"/>
        <end position="58"/>
    </location>
</feature>
<evidence type="ECO:0000313" key="5">
    <source>
        <dbReference type="EMBL" id="CAE6485448.1"/>
    </source>
</evidence>
<reference evidence="5" key="1">
    <citation type="submission" date="2021-01" db="EMBL/GenBank/DDBJ databases">
        <authorList>
            <person name="Kaushik A."/>
        </authorList>
    </citation>
    <scope>NUCLEOTIDE SEQUENCE</scope>
    <source>
        <strain evidence="5">Type strain: AG8-Rh-89/</strain>
    </source>
</reference>
<feature type="domain" description="Protein kinase" evidence="4">
    <location>
        <begin position="308"/>
        <end position="610"/>
    </location>
</feature>
<feature type="repeat" description="WD" evidence="3">
    <location>
        <begin position="60"/>
        <end position="101"/>
    </location>
</feature>
<proteinExistence type="predicted"/>
<feature type="repeat" description="WD" evidence="3">
    <location>
        <begin position="272"/>
        <end position="313"/>
    </location>
</feature>
<name>A0A8H3H111_9AGAM</name>
<feature type="repeat" description="WD" evidence="3">
    <location>
        <begin position="229"/>
        <end position="270"/>
    </location>
</feature>
<evidence type="ECO:0000256" key="2">
    <source>
        <dbReference type="ARBA" id="ARBA00022737"/>
    </source>
</evidence>
<dbReference type="SMART" id="SM00320">
    <property type="entry name" value="WD40"/>
    <property type="match status" value="9"/>
</dbReference>
<organism evidence="5 6">
    <name type="scientific">Rhizoctonia solani</name>
    <dbReference type="NCBI Taxonomy" id="456999"/>
    <lineage>
        <taxon>Eukaryota</taxon>
        <taxon>Fungi</taxon>
        <taxon>Dikarya</taxon>
        <taxon>Basidiomycota</taxon>
        <taxon>Agaricomycotina</taxon>
        <taxon>Agaricomycetes</taxon>
        <taxon>Cantharellales</taxon>
        <taxon>Ceratobasidiaceae</taxon>
        <taxon>Rhizoctonia</taxon>
    </lineage>
</organism>
<dbReference type="Pfam" id="PF00400">
    <property type="entry name" value="WD40"/>
    <property type="match status" value="8"/>
</dbReference>
<dbReference type="PRINTS" id="PR00320">
    <property type="entry name" value="GPROTEINBRPT"/>
</dbReference>
<keyword evidence="2" id="KW-0677">Repeat</keyword>
<feature type="repeat" description="WD" evidence="3">
    <location>
        <begin position="358"/>
        <end position="388"/>
    </location>
</feature>
<dbReference type="EMBL" id="CAJMWZ010004145">
    <property type="protein sequence ID" value="CAE6485448.1"/>
    <property type="molecule type" value="Genomic_DNA"/>
</dbReference>
<dbReference type="InterPro" id="IPR020472">
    <property type="entry name" value="WD40_PAC1"/>
</dbReference>
<gene>
    <name evidence="5" type="ORF">RDB_LOCUS79247</name>
</gene>
<dbReference type="InterPro" id="IPR019775">
    <property type="entry name" value="WD40_repeat_CS"/>
</dbReference>
<comment type="caution">
    <text evidence="5">The sequence shown here is derived from an EMBL/GenBank/DDBJ whole genome shotgun (WGS) entry which is preliminary data.</text>
</comment>
<dbReference type="InterPro" id="IPR000719">
    <property type="entry name" value="Prot_kinase_dom"/>
</dbReference>
<evidence type="ECO:0000256" key="1">
    <source>
        <dbReference type="ARBA" id="ARBA00022574"/>
    </source>
</evidence>
<accession>A0A8H3H111</accession>
<dbReference type="AlphaFoldDB" id="A0A8H3H111"/>
<dbReference type="GO" id="GO:0004672">
    <property type="term" value="F:protein kinase activity"/>
    <property type="evidence" value="ECO:0007669"/>
    <property type="project" value="InterPro"/>
</dbReference>
<feature type="repeat" description="WD" evidence="3">
    <location>
        <begin position="142"/>
        <end position="183"/>
    </location>
</feature>
<dbReference type="PROSITE" id="PS50011">
    <property type="entry name" value="PROTEIN_KINASE_DOM"/>
    <property type="match status" value="1"/>
</dbReference>
<dbReference type="InterPro" id="IPR015943">
    <property type="entry name" value="WD40/YVTN_repeat-like_dom_sf"/>
</dbReference>
<dbReference type="Pfam" id="PF07714">
    <property type="entry name" value="PK_Tyr_Ser-Thr"/>
    <property type="match status" value="1"/>
</dbReference>
<dbReference type="CDD" id="cd00200">
    <property type="entry name" value="WD40"/>
    <property type="match status" value="1"/>
</dbReference>
<dbReference type="SMART" id="SM00220">
    <property type="entry name" value="S_TKc"/>
    <property type="match status" value="1"/>
</dbReference>
<dbReference type="GO" id="GO:1990234">
    <property type="term" value="C:transferase complex"/>
    <property type="evidence" value="ECO:0007669"/>
    <property type="project" value="UniProtKB-ARBA"/>
</dbReference>
<dbReference type="SUPFAM" id="SSF56112">
    <property type="entry name" value="Protein kinase-like (PK-like)"/>
    <property type="match status" value="1"/>
</dbReference>
<dbReference type="InterPro" id="IPR011009">
    <property type="entry name" value="Kinase-like_dom_sf"/>
</dbReference>
<dbReference type="SUPFAM" id="SSF50998">
    <property type="entry name" value="Quinoprotein alcohol dehydrogenase-like"/>
    <property type="match status" value="2"/>
</dbReference>
<evidence type="ECO:0000259" key="4">
    <source>
        <dbReference type="PROSITE" id="PS50011"/>
    </source>
</evidence>
<dbReference type="PANTHER" id="PTHR22847:SF637">
    <property type="entry name" value="WD REPEAT DOMAIN 5B"/>
    <property type="match status" value="1"/>
</dbReference>
<dbReference type="Gene3D" id="2.130.10.10">
    <property type="entry name" value="YVTN repeat-like/Quinoprotein amine dehydrogenase"/>
    <property type="match status" value="4"/>
</dbReference>